<evidence type="ECO:0000313" key="2">
    <source>
        <dbReference type="Proteomes" id="UP000324222"/>
    </source>
</evidence>
<name>A0A5B7GTM1_PORTR</name>
<accession>A0A5B7GTM1</accession>
<proteinExistence type="predicted"/>
<organism evidence="1 2">
    <name type="scientific">Portunus trituberculatus</name>
    <name type="common">Swimming crab</name>
    <name type="synonym">Neptunus trituberculatus</name>
    <dbReference type="NCBI Taxonomy" id="210409"/>
    <lineage>
        <taxon>Eukaryota</taxon>
        <taxon>Metazoa</taxon>
        <taxon>Ecdysozoa</taxon>
        <taxon>Arthropoda</taxon>
        <taxon>Crustacea</taxon>
        <taxon>Multicrustacea</taxon>
        <taxon>Malacostraca</taxon>
        <taxon>Eumalacostraca</taxon>
        <taxon>Eucarida</taxon>
        <taxon>Decapoda</taxon>
        <taxon>Pleocyemata</taxon>
        <taxon>Brachyura</taxon>
        <taxon>Eubrachyura</taxon>
        <taxon>Portunoidea</taxon>
        <taxon>Portunidae</taxon>
        <taxon>Portuninae</taxon>
        <taxon>Portunus</taxon>
    </lineage>
</organism>
<dbReference type="Proteomes" id="UP000324222">
    <property type="component" value="Unassembled WGS sequence"/>
</dbReference>
<keyword evidence="2" id="KW-1185">Reference proteome</keyword>
<evidence type="ECO:0000313" key="1">
    <source>
        <dbReference type="EMBL" id="MPC63581.1"/>
    </source>
</evidence>
<dbReference type="EMBL" id="VSRR010021002">
    <property type="protein sequence ID" value="MPC63581.1"/>
    <property type="molecule type" value="Genomic_DNA"/>
</dbReference>
<gene>
    <name evidence="1" type="ORF">E2C01_057680</name>
</gene>
<comment type="caution">
    <text evidence="1">The sequence shown here is derived from an EMBL/GenBank/DDBJ whole genome shotgun (WGS) entry which is preliminary data.</text>
</comment>
<dbReference type="AlphaFoldDB" id="A0A5B7GTM1"/>
<protein>
    <submittedName>
        <fullName evidence="1">Uncharacterized protein</fullName>
    </submittedName>
</protein>
<reference evidence="1 2" key="1">
    <citation type="submission" date="2019-05" db="EMBL/GenBank/DDBJ databases">
        <title>Another draft genome of Portunus trituberculatus and its Hox gene families provides insights of decapod evolution.</title>
        <authorList>
            <person name="Jeong J.-H."/>
            <person name="Song I."/>
            <person name="Kim S."/>
            <person name="Choi T."/>
            <person name="Kim D."/>
            <person name="Ryu S."/>
            <person name="Kim W."/>
        </authorList>
    </citation>
    <scope>NUCLEOTIDE SEQUENCE [LARGE SCALE GENOMIC DNA]</scope>
    <source>
        <tissue evidence="1">Muscle</tissue>
    </source>
</reference>
<sequence length="251" mass="27472">MRRTGKFCRPNEACGLSKHGAVVVATSTEKGENIHVETDKGWASMSNDANLFSTTIFMTKVAAASGVTILRVKNQELLEPSTTAASPGTLLACEDDISPSKLTRFKMSEEVIWSGQVYPMRRVQFTVHAKRLNKPGNVTSPVRIFGTRFKKAVFQCSQVESAKIVAVTEMFGHEFAGHSTSDMRNTLLNGIGTVTGLREVDGVSATEDDDNATCSDRVINGLERFMIDQMNSVFTACNGKRLSFFISCQIK</sequence>